<dbReference type="STRING" id="6248.A0A0K0EQH9"/>
<dbReference type="Gene3D" id="1.10.490.10">
    <property type="entry name" value="Globins"/>
    <property type="match status" value="1"/>
</dbReference>
<comment type="similarity">
    <text evidence="6">Belongs to the globin family.</text>
</comment>
<keyword evidence="2 6" id="KW-0349">Heme</keyword>
<evidence type="ECO:0000313" key="11">
    <source>
        <dbReference type="WBParaSite" id="TCONS_00002380.p1"/>
    </source>
</evidence>
<evidence type="ECO:0000256" key="2">
    <source>
        <dbReference type="ARBA" id="ARBA00022617"/>
    </source>
</evidence>
<dbReference type="PROSITE" id="PS01033">
    <property type="entry name" value="GLOBIN"/>
    <property type="match status" value="1"/>
</dbReference>
<dbReference type="InterPro" id="IPR000971">
    <property type="entry name" value="Globin"/>
</dbReference>
<dbReference type="InterPro" id="IPR044399">
    <property type="entry name" value="Mb-like_M"/>
</dbReference>
<evidence type="ECO:0000256" key="5">
    <source>
        <dbReference type="ARBA" id="ARBA00023004"/>
    </source>
</evidence>
<dbReference type="GO" id="GO:0020037">
    <property type="term" value="F:heme binding"/>
    <property type="evidence" value="ECO:0007669"/>
    <property type="project" value="InterPro"/>
</dbReference>
<keyword evidence="5" id="KW-0408">Iron</keyword>
<protein>
    <submittedName>
        <fullName evidence="10">GLOBIN domain-containing protein</fullName>
    </submittedName>
    <submittedName>
        <fullName evidence="11">Globin family profile domain-containing protein</fullName>
    </submittedName>
</protein>
<dbReference type="SUPFAM" id="SSF46458">
    <property type="entry name" value="Globin-like"/>
    <property type="match status" value="1"/>
</dbReference>
<evidence type="ECO:0000256" key="7">
    <source>
        <dbReference type="SAM" id="MobiDB-lite"/>
    </source>
</evidence>
<feature type="domain" description="Globin" evidence="8">
    <location>
        <begin position="131"/>
        <end position="268"/>
    </location>
</feature>
<evidence type="ECO:0000256" key="3">
    <source>
        <dbReference type="ARBA" id="ARBA00022621"/>
    </source>
</evidence>
<dbReference type="InterPro" id="IPR050532">
    <property type="entry name" value="Globin-like_OT"/>
</dbReference>
<proteinExistence type="inferred from homology"/>
<evidence type="ECO:0000313" key="9">
    <source>
        <dbReference type="Proteomes" id="UP000035681"/>
    </source>
</evidence>
<accession>A0A0K0EQH9</accession>
<reference evidence="10" key="1">
    <citation type="submission" date="2015-08" db="UniProtKB">
        <authorList>
            <consortium name="WormBaseParasite"/>
        </authorList>
    </citation>
    <scope>IDENTIFICATION</scope>
</reference>
<dbReference type="AlphaFoldDB" id="A0A0K0EQH9"/>
<dbReference type="Proteomes" id="UP000035681">
    <property type="component" value="Unplaced"/>
</dbReference>
<dbReference type="WBParaSite" id="SSTP_0001170900.1">
    <property type="protein sequence ID" value="SSTP_0001170900.1"/>
    <property type="gene ID" value="SSTP_0001170900"/>
</dbReference>
<evidence type="ECO:0000259" key="8">
    <source>
        <dbReference type="PROSITE" id="PS01033"/>
    </source>
</evidence>
<evidence type="ECO:0000256" key="6">
    <source>
        <dbReference type="RuleBase" id="RU000356"/>
    </source>
</evidence>
<keyword evidence="3 6" id="KW-0561">Oxygen transport</keyword>
<sequence length="304" mass="34340">MYCPNGDNNVKEQCSKGKTLILPVKHQSNKCYITLINDEESSKSNVRKKSTPNSYDTHKKLSTPTRPKLSASSFLMPFSQNFHSTHNIHNGENLTHTNKLSLNEKESLNTPNLRRCRSASPAQFITKMACNLSNEQQALIRKSWRRIPKQNIGKIIYQKIYQKCPELKNFLSSDSHCVERHFKYFGDMIQCTVDSLNDLDNALFPWLTVIGSGHAGFAITASHWDAFGEALISSIKQWILSGKDHKETVRAWMKLSCYLIDILAAASRNGNTTNPRLQLLSILHPNSGPSPLHSPTISKFDNIL</sequence>
<evidence type="ECO:0000256" key="1">
    <source>
        <dbReference type="ARBA" id="ARBA00022448"/>
    </source>
</evidence>
<dbReference type="PANTHER" id="PTHR46458">
    <property type="entry name" value="BLR2807 PROTEIN"/>
    <property type="match status" value="1"/>
</dbReference>
<dbReference type="InterPro" id="IPR009050">
    <property type="entry name" value="Globin-like_sf"/>
</dbReference>
<dbReference type="PANTHER" id="PTHR46458:SF1">
    <property type="entry name" value="GEO09476P1"/>
    <property type="match status" value="1"/>
</dbReference>
<dbReference type="WBParaSite" id="TCONS_00002380.p1">
    <property type="protein sequence ID" value="TCONS_00002380.p1"/>
    <property type="gene ID" value="XLOC_002233"/>
</dbReference>
<organism evidence="10">
    <name type="scientific">Strongyloides stercoralis</name>
    <name type="common">Threadworm</name>
    <dbReference type="NCBI Taxonomy" id="6248"/>
    <lineage>
        <taxon>Eukaryota</taxon>
        <taxon>Metazoa</taxon>
        <taxon>Ecdysozoa</taxon>
        <taxon>Nematoda</taxon>
        <taxon>Chromadorea</taxon>
        <taxon>Rhabditida</taxon>
        <taxon>Tylenchina</taxon>
        <taxon>Panagrolaimomorpha</taxon>
        <taxon>Strongyloidoidea</taxon>
        <taxon>Strongyloididae</taxon>
        <taxon>Strongyloides</taxon>
    </lineage>
</organism>
<dbReference type="GO" id="GO:0005344">
    <property type="term" value="F:oxygen carrier activity"/>
    <property type="evidence" value="ECO:0007669"/>
    <property type="project" value="UniProtKB-KW"/>
</dbReference>
<keyword evidence="1 6" id="KW-0813">Transport</keyword>
<dbReference type="GO" id="GO:0019825">
    <property type="term" value="F:oxygen binding"/>
    <property type="evidence" value="ECO:0007669"/>
    <property type="project" value="InterPro"/>
</dbReference>
<dbReference type="Pfam" id="PF00042">
    <property type="entry name" value="Globin"/>
    <property type="match status" value="1"/>
</dbReference>
<keyword evidence="9" id="KW-1185">Reference proteome</keyword>
<keyword evidence="4" id="KW-0479">Metal-binding</keyword>
<dbReference type="GO" id="GO:0046872">
    <property type="term" value="F:metal ion binding"/>
    <property type="evidence" value="ECO:0007669"/>
    <property type="project" value="UniProtKB-KW"/>
</dbReference>
<feature type="region of interest" description="Disordered" evidence="7">
    <location>
        <begin position="42"/>
        <end position="68"/>
    </location>
</feature>
<evidence type="ECO:0000256" key="4">
    <source>
        <dbReference type="ARBA" id="ARBA00022723"/>
    </source>
</evidence>
<dbReference type="CDD" id="cd01040">
    <property type="entry name" value="Mb-like"/>
    <property type="match status" value="1"/>
</dbReference>
<name>A0A0K0EQH9_STRER</name>
<dbReference type="InterPro" id="IPR012292">
    <property type="entry name" value="Globin/Proto"/>
</dbReference>
<evidence type="ECO:0000313" key="10">
    <source>
        <dbReference type="WBParaSite" id="SSTP_0001170900.1"/>
    </source>
</evidence>